<dbReference type="PRINTS" id="PR00979">
    <property type="entry name" value="TAFAZZIN"/>
</dbReference>
<evidence type="ECO:0000256" key="19">
    <source>
        <dbReference type="ARBA" id="ARBA00025120"/>
    </source>
</evidence>
<dbReference type="Gene3D" id="2.60.120.320">
    <property type="entry name" value="Thiamin pyrophosphokinase, thiamin-binding domain"/>
    <property type="match status" value="1"/>
</dbReference>
<dbReference type="SMART" id="SM00983">
    <property type="entry name" value="TPK_B1_binding"/>
    <property type="match status" value="1"/>
</dbReference>
<reference evidence="26" key="2">
    <citation type="submission" date="2008-12" db="EMBL/GenBank/DDBJ databases">
        <title>Improved gene annotation of the rice (Oryza sativa) genomes.</title>
        <authorList>
            <person name="Wang J."/>
            <person name="Li R."/>
            <person name="Fan W."/>
            <person name="Huang Q."/>
            <person name="Zhang J."/>
            <person name="Zhou Y."/>
            <person name="Hu Y."/>
            <person name="Zi S."/>
            <person name="Li J."/>
            <person name="Ni P."/>
            <person name="Zheng H."/>
            <person name="Zhang Y."/>
            <person name="Zhao M."/>
            <person name="Hao Q."/>
            <person name="McDermott J."/>
            <person name="Samudrala R."/>
            <person name="Kristiansen K."/>
            <person name="Wong G.K.-S."/>
        </authorList>
    </citation>
    <scope>NUCLEOTIDE SEQUENCE</scope>
</reference>
<keyword evidence="7" id="KW-0963">Cytoplasm</keyword>
<evidence type="ECO:0000256" key="20">
    <source>
        <dbReference type="ARBA" id="ARBA00047906"/>
    </source>
</evidence>
<keyword evidence="8" id="KW-0808">Transferase</keyword>
<keyword evidence="15" id="KW-0496">Mitochondrion</keyword>
<evidence type="ECO:0000256" key="8">
    <source>
        <dbReference type="ARBA" id="ARBA00022679"/>
    </source>
</evidence>
<dbReference type="GO" id="GO:0016746">
    <property type="term" value="F:acyltransferase activity"/>
    <property type="evidence" value="ECO:0007669"/>
    <property type="project" value="UniProtKB-KW"/>
</dbReference>
<dbReference type="PANTHER" id="PTHR12497">
    <property type="entry name" value="TAZ PROTEIN TAFAZZIN"/>
    <property type="match status" value="1"/>
</dbReference>
<keyword evidence="12" id="KW-0999">Mitochondrion inner membrane</keyword>
<evidence type="ECO:0000256" key="22">
    <source>
        <dbReference type="SAM" id="Coils"/>
    </source>
</evidence>
<dbReference type="GO" id="GO:0009229">
    <property type="term" value="P:thiamine diphosphate biosynthetic process"/>
    <property type="evidence" value="ECO:0007669"/>
    <property type="project" value="InterPro"/>
</dbReference>
<comment type="catalytic activity">
    <reaction evidence="20">
        <text>1'-[1,2-diacyl-sn-glycero-3-phospho],3'-[1-acyl-sn-glycero-3-phospho]-glycerol + a 1,2-diacyl-sn-glycero-3-phosphocholine = a cardiolipin + a 1-acyl-sn-glycero-3-phosphocholine</text>
        <dbReference type="Rhea" id="RHEA:33731"/>
        <dbReference type="ChEBI" id="CHEBI:57643"/>
        <dbReference type="ChEBI" id="CHEBI:58168"/>
        <dbReference type="ChEBI" id="CHEBI:62237"/>
        <dbReference type="ChEBI" id="CHEBI:64743"/>
    </reaction>
    <physiologicalReaction direction="left-to-right" evidence="20">
        <dbReference type="Rhea" id="RHEA:33732"/>
    </physiologicalReaction>
    <physiologicalReaction direction="right-to-left" evidence="20">
        <dbReference type="Rhea" id="RHEA:33733"/>
    </physiologicalReaction>
</comment>
<dbReference type="FunFam" id="3.40.50.10240:FF:000001">
    <property type="entry name" value="Thiamine pyrophosphokinase"/>
    <property type="match status" value="1"/>
</dbReference>
<dbReference type="Pfam" id="PF04265">
    <property type="entry name" value="TPK_B1_binding"/>
    <property type="match status" value="1"/>
</dbReference>
<comment type="function">
    <text evidence="19">Catalyzes the phosphorylation of thiamine to thiamine pyrophosphate (TPP). TPP is an active cofactor for enzymes involved in glycolysis and energy production. Plant leaves require high levels of TPP for photosynthesis and carbohydrate metabolism.</text>
</comment>
<dbReference type="GO" id="GO:0005524">
    <property type="term" value="F:ATP binding"/>
    <property type="evidence" value="ECO:0007669"/>
    <property type="project" value="UniProtKB-KW"/>
</dbReference>
<comment type="subcellular location">
    <subcellularLocation>
        <location evidence="2">Cytoplasm</location>
        <location evidence="2">Cytosol</location>
    </subcellularLocation>
    <subcellularLocation>
        <location evidence="1">Mitochondrion inner membrane</location>
        <topology evidence="1">Peripheral membrane protein</topology>
        <orientation evidence="1">Intermembrane side</orientation>
    </subcellularLocation>
    <subcellularLocation>
        <location evidence="18">Mitochondrion outer membrane</location>
        <topology evidence="18">Peripheral membrane protein</topology>
        <orientation evidence="18">Intermembrane side</orientation>
    </subcellularLocation>
</comment>
<protein>
    <recommendedName>
        <fullName evidence="6">thiamine diphosphokinase</fullName>
        <ecNumber evidence="6">2.7.6.2</ecNumber>
    </recommendedName>
</protein>
<evidence type="ECO:0000256" key="11">
    <source>
        <dbReference type="ARBA" id="ARBA00022787"/>
    </source>
</evidence>
<evidence type="ECO:0000256" key="18">
    <source>
        <dbReference type="ARBA" id="ARBA00024323"/>
    </source>
</evidence>
<feature type="compositionally biased region" description="Polar residues" evidence="23">
    <location>
        <begin position="1"/>
        <end position="12"/>
    </location>
</feature>
<dbReference type="Pfam" id="PF01553">
    <property type="entry name" value="Acyltransferase"/>
    <property type="match status" value="1"/>
</dbReference>
<dbReference type="NCBIfam" id="TIGR01378">
    <property type="entry name" value="thi_PPkinase"/>
    <property type="match status" value="1"/>
</dbReference>
<organism evidence="26">
    <name type="scientific">Oryza sativa subsp. japonica</name>
    <name type="common">Rice</name>
    <dbReference type="NCBI Taxonomy" id="39947"/>
    <lineage>
        <taxon>Eukaryota</taxon>
        <taxon>Viridiplantae</taxon>
        <taxon>Streptophyta</taxon>
        <taxon>Embryophyta</taxon>
        <taxon>Tracheophyta</taxon>
        <taxon>Spermatophyta</taxon>
        <taxon>Magnoliopsida</taxon>
        <taxon>Liliopsida</taxon>
        <taxon>Poales</taxon>
        <taxon>Poaceae</taxon>
        <taxon>BOP clade</taxon>
        <taxon>Oryzoideae</taxon>
        <taxon>Oryzeae</taxon>
        <taxon>Oryzinae</taxon>
        <taxon>Oryza</taxon>
        <taxon>Oryza sativa</taxon>
    </lineage>
</organism>
<dbReference type="InterPro" id="IPR007373">
    <property type="entry name" value="Thiamin_PyroPKinase_B1-bd"/>
</dbReference>
<evidence type="ECO:0000256" key="9">
    <source>
        <dbReference type="ARBA" id="ARBA00022741"/>
    </source>
</evidence>
<comment type="similarity">
    <text evidence="4">Belongs to the thiamine pyrophosphokinase family.</text>
</comment>
<dbReference type="EC" id="2.7.6.2" evidence="6"/>
<keyword evidence="16" id="KW-0472">Membrane</keyword>
<dbReference type="GO" id="GO:0005741">
    <property type="term" value="C:mitochondrial outer membrane"/>
    <property type="evidence" value="ECO:0007669"/>
    <property type="project" value="UniProtKB-SubCell"/>
</dbReference>
<dbReference type="EMBL" id="CM000138">
    <property type="protein sequence ID" value="EEE55945.1"/>
    <property type="molecule type" value="Genomic_DNA"/>
</dbReference>
<evidence type="ECO:0000256" key="17">
    <source>
        <dbReference type="ARBA" id="ARBA00023315"/>
    </source>
</evidence>
<evidence type="ECO:0000256" key="6">
    <source>
        <dbReference type="ARBA" id="ARBA00013245"/>
    </source>
</evidence>
<dbReference type="InterPro" id="IPR007371">
    <property type="entry name" value="TPK_catalytic"/>
</dbReference>
<reference evidence="26" key="1">
    <citation type="journal article" date="2005" name="PLoS Biol.">
        <title>The genomes of Oryza sativa: a history of duplications.</title>
        <authorList>
            <person name="Yu J."/>
            <person name="Wang J."/>
            <person name="Lin W."/>
            <person name="Li S."/>
            <person name="Li H."/>
            <person name="Zhou J."/>
            <person name="Ni P."/>
            <person name="Dong W."/>
            <person name="Hu S."/>
            <person name="Zeng C."/>
            <person name="Zhang J."/>
            <person name="Zhang Y."/>
            <person name="Li R."/>
            <person name="Xu Z."/>
            <person name="Li S."/>
            <person name="Li X."/>
            <person name="Zheng H."/>
            <person name="Cong L."/>
            <person name="Lin L."/>
            <person name="Yin J."/>
            <person name="Geng J."/>
            <person name="Li G."/>
            <person name="Shi J."/>
            <person name="Liu J."/>
            <person name="Lv H."/>
            <person name="Li J."/>
            <person name="Wang J."/>
            <person name="Deng Y."/>
            <person name="Ran L."/>
            <person name="Shi X."/>
            <person name="Wang X."/>
            <person name="Wu Q."/>
            <person name="Li C."/>
            <person name="Ren X."/>
            <person name="Wang J."/>
            <person name="Wang X."/>
            <person name="Li D."/>
            <person name="Liu D."/>
            <person name="Zhang X."/>
            <person name="Ji Z."/>
            <person name="Zhao W."/>
            <person name="Sun Y."/>
            <person name="Zhang Z."/>
            <person name="Bao J."/>
            <person name="Han Y."/>
            <person name="Dong L."/>
            <person name="Ji J."/>
            <person name="Chen P."/>
            <person name="Wu S."/>
            <person name="Liu J."/>
            <person name="Xiao Y."/>
            <person name="Bu D."/>
            <person name="Tan J."/>
            <person name="Yang L."/>
            <person name="Ye C."/>
            <person name="Zhang J."/>
            <person name="Xu J."/>
            <person name="Zhou Y."/>
            <person name="Yu Y."/>
            <person name="Zhang B."/>
            <person name="Zhuang S."/>
            <person name="Wei H."/>
            <person name="Liu B."/>
            <person name="Lei M."/>
            <person name="Yu H."/>
            <person name="Li Y."/>
            <person name="Xu H."/>
            <person name="Wei S."/>
            <person name="He X."/>
            <person name="Fang L."/>
            <person name="Zhang Z."/>
            <person name="Zhang Y."/>
            <person name="Huang X."/>
            <person name="Su Z."/>
            <person name="Tong W."/>
            <person name="Li J."/>
            <person name="Tong Z."/>
            <person name="Li S."/>
            <person name="Ye J."/>
            <person name="Wang L."/>
            <person name="Fang L."/>
            <person name="Lei T."/>
            <person name="Chen C."/>
            <person name="Chen H."/>
            <person name="Xu Z."/>
            <person name="Li H."/>
            <person name="Huang H."/>
            <person name="Zhang F."/>
            <person name="Xu H."/>
            <person name="Li N."/>
            <person name="Zhao C."/>
            <person name="Li S."/>
            <person name="Dong L."/>
            <person name="Huang Y."/>
            <person name="Li L."/>
            <person name="Xi Y."/>
            <person name="Qi Q."/>
            <person name="Li W."/>
            <person name="Zhang B."/>
            <person name="Hu W."/>
            <person name="Zhang Y."/>
            <person name="Tian X."/>
            <person name="Jiao Y."/>
            <person name="Liang X."/>
            <person name="Jin J."/>
            <person name="Gao L."/>
            <person name="Zheng W."/>
            <person name="Hao B."/>
            <person name="Liu S."/>
            <person name="Wang W."/>
            <person name="Yuan L."/>
            <person name="Cao M."/>
            <person name="McDermott J."/>
            <person name="Samudrala R."/>
            <person name="Wang J."/>
            <person name="Wong G.K."/>
            <person name="Yang H."/>
        </authorList>
    </citation>
    <scope>NUCLEOTIDE SEQUENCE [LARGE SCALE GENOMIC DNA]</scope>
</reference>
<feature type="coiled-coil region" evidence="22">
    <location>
        <begin position="561"/>
        <end position="588"/>
    </location>
</feature>
<comment type="catalytic activity">
    <reaction evidence="21">
        <text>thiamine + ATP = thiamine diphosphate + AMP + H(+)</text>
        <dbReference type="Rhea" id="RHEA:11576"/>
        <dbReference type="ChEBI" id="CHEBI:15378"/>
        <dbReference type="ChEBI" id="CHEBI:18385"/>
        <dbReference type="ChEBI" id="CHEBI:30616"/>
        <dbReference type="ChEBI" id="CHEBI:58937"/>
        <dbReference type="ChEBI" id="CHEBI:456215"/>
        <dbReference type="EC" id="2.7.6.2"/>
    </reaction>
</comment>
<dbReference type="GO" id="GO:0004788">
    <property type="term" value="F:thiamine diphosphokinase activity"/>
    <property type="evidence" value="ECO:0007669"/>
    <property type="project" value="UniProtKB-EC"/>
</dbReference>
<sequence>MPLPTMTQSSSFLRLPATSSPHPPPADDASAAYAVVVLNQRLPRFAPLLWDRARLRVCADGGANRVFDGMPELLPAEDPDQVRMRYKPDVIKGDMDSIRPEVKEYYSNLGAEIVDESHDQDTTDLHKCVSFITRNPPGSEESNLYILVLGALGGRFDHEMGNINVLYRFSNIRIVLLSDDCSIFLLPKTHSHEIHIERSIEGPHCGLIPMGSPSASTTTTGLRWNLDNTSMSYGGLISTSNIVEEETIRSRFRVGVAPVDRRWLWRRGDGRVASEAVRQWTERVRSLWQREKSTDQISSSPGTSQVAAAAKPSSSALRFYRKKVGKEVDGIEDSVIFRSLQALAVPLIGNACHIFMHGLNSVQIYGAEKLQQALQERPKGKPLLTVSNHVAAMDDPFVIASILPPSVMLEAQKLRWTLCASDRCFTNPILSTFFRSVKVLPVSRGDGIYQKGMDMALSKLNNGGWVHIFPEGSRSKDGGKTVAPAKRGVGRLVMDADSLPVVIPFVHTGMQDIMPVGKRIPRAGKRVIVVVGDPINFNDLIIDNSDETQHISRGILYDKATERIGQRLQELKAEVDRLAAEQKSELQHHHARDTVNYGTRLWQQVDWEAFGMESSMLSPEPSDVQEPLKKAKPVLHLESEHAKPELHLEPEQAKHELHTEQCVPAAPSAEICSNFGVPLFFRQHTDPSELMGFAARGLLKNGRFMEEEGYRELQRQGAMNMFWGSQANNTVL</sequence>
<evidence type="ECO:0000256" key="21">
    <source>
        <dbReference type="ARBA" id="ARBA00050868"/>
    </source>
</evidence>
<evidence type="ECO:0000256" key="4">
    <source>
        <dbReference type="ARBA" id="ARBA00006785"/>
    </source>
</evidence>
<feature type="domain" description="Thiamin pyrophosphokinase thiamin-binding" evidence="25">
    <location>
        <begin position="190"/>
        <end position="257"/>
    </location>
</feature>
<evidence type="ECO:0000256" key="16">
    <source>
        <dbReference type="ARBA" id="ARBA00023136"/>
    </source>
</evidence>
<dbReference type="GO" id="GO:0030975">
    <property type="term" value="F:thiamine binding"/>
    <property type="evidence" value="ECO:0007669"/>
    <property type="project" value="InterPro"/>
</dbReference>
<dbReference type="Proteomes" id="UP000007752">
    <property type="component" value="Chromosome 1"/>
</dbReference>
<feature type="region of interest" description="Disordered" evidence="23">
    <location>
        <begin position="1"/>
        <end position="27"/>
    </location>
</feature>
<keyword evidence="9" id="KW-0547">Nucleotide-binding</keyword>
<dbReference type="AlphaFoldDB" id="B9EW12"/>
<evidence type="ECO:0000256" key="23">
    <source>
        <dbReference type="SAM" id="MobiDB-lite"/>
    </source>
</evidence>
<dbReference type="InterPro" id="IPR006282">
    <property type="entry name" value="Thi_PPkinase"/>
</dbReference>
<dbReference type="Gene3D" id="3.40.50.10240">
    <property type="entry name" value="Thiamin pyrophosphokinase, catalytic domain"/>
    <property type="match status" value="1"/>
</dbReference>
<evidence type="ECO:0000256" key="14">
    <source>
        <dbReference type="ARBA" id="ARBA00023098"/>
    </source>
</evidence>
<dbReference type="Pfam" id="PF04263">
    <property type="entry name" value="TPK_catalytic"/>
    <property type="match status" value="1"/>
</dbReference>
<dbReference type="SMART" id="SM00563">
    <property type="entry name" value="PlsC"/>
    <property type="match status" value="1"/>
</dbReference>
<evidence type="ECO:0000259" key="25">
    <source>
        <dbReference type="SMART" id="SM00983"/>
    </source>
</evidence>
<dbReference type="GO" id="GO:0006644">
    <property type="term" value="P:phospholipid metabolic process"/>
    <property type="evidence" value="ECO:0007669"/>
    <property type="project" value="InterPro"/>
</dbReference>
<dbReference type="InterPro" id="IPR002123">
    <property type="entry name" value="Plipid/glycerol_acylTrfase"/>
</dbReference>
<dbReference type="GO" id="GO:0005743">
    <property type="term" value="C:mitochondrial inner membrane"/>
    <property type="evidence" value="ECO:0007669"/>
    <property type="project" value="UniProtKB-SubCell"/>
</dbReference>
<name>B9EW12_ORYSJ</name>
<evidence type="ECO:0000256" key="13">
    <source>
        <dbReference type="ARBA" id="ARBA00022840"/>
    </source>
</evidence>
<keyword evidence="13" id="KW-0067">ATP-binding</keyword>
<keyword evidence="14" id="KW-0443">Lipid metabolism</keyword>
<dbReference type="SUPFAM" id="SSF63862">
    <property type="entry name" value="Thiamin pyrophosphokinase, substrate-binding domain"/>
    <property type="match status" value="1"/>
</dbReference>
<proteinExistence type="inferred from homology"/>
<dbReference type="SUPFAM" id="SSF63999">
    <property type="entry name" value="Thiamin pyrophosphokinase, catalytic domain"/>
    <property type="match status" value="1"/>
</dbReference>
<evidence type="ECO:0000256" key="10">
    <source>
        <dbReference type="ARBA" id="ARBA00022777"/>
    </source>
</evidence>
<evidence type="ECO:0000256" key="7">
    <source>
        <dbReference type="ARBA" id="ARBA00022490"/>
    </source>
</evidence>
<gene>
    <name evidence="26" type="ORF">OsJ_04650</name>
</gene>
<comment type="pathway">
    <text evidence="3">Cofactor biosynthesis; thiamine diphosphate biosynthesis; thiamine diphosphate from thiamine: step 1/1.</text>
</comment>
<dbReference type="InterPro" id="IPR000872">
    <property type="entry name" value="Tafazzin"/>
</dbReference>
<dbReference type="CDD" id="cd07995">
    <property type="entry name" value="TPK"/>
    <property type="match status" value="1"/>
</dbReference>
<keyword evidence="17" id="KW-0012">Acyltransferase</keyword>
<feature type="domain" description="Phospholipid/glycerol acyltransferase" evidence="24">
    <location>
        <begin position="383"/>
        <end position="510"/>
    </location>
</feature>
<evidence type="ECO:0000259" key="24">
    <source>
        <dbReference type="SMART" id="SM00563"/>
    </source>
</evidence>
<dbReference type="FunFam" id="2.60.120.320:FF:000001">
    <property type="entry name" value="Thiamine pyrophosphokinase"/>
    <property type="match status" value="1"/>
</dbReference>
<keyword evidence="11" id="KW-1000">Mitochondrion outer membrane</keyword>
<keyword evidence="22" id="KW-0175">Coiled coil</keyword>
<dbReference type="GO" id="GO:0005829">
    <property type="term" value="C:cytosol"/>
    <property type="evidence" value="ECO:0007669"/>
    <property type="project" value="UniProtKB-SubCell"/>
</dbReference>
<dbReference type="PANTHER" id="PTHR12497:SF0">
    <property type="entry name" value="TAFAZZIN"/>
    <property type="match status" value="1"/>
</dbReference>
<dbReference type="CDD" id="cd07989">
    <property type="entry name" value="LPLAT_AGPAT-like"/>
    <property type="match status" value="1"/>
</dbReference>
<evidence type="ECO:0000256" key="2">
    <source>
        <dbReference type="ARBA" id="ARBA00004514"/>
    </source>
</evidence>
<dbReference type="GO" id="GO:0006772">
    <property type="term" value="P:thiamine metabolic process"/>
    <property type="evidence" value="ECO:0007669"/>
    <property type="project" value="InterPro"/>
</dbReference>
<evidence type="ECO:0000256" key="3">
    <source>
        <dbReference type="ARBA" id="ARBA00005078"/>
    </source>
</evidence>
<comment type="similarity">
    <text evidence="5">Belongs to the taffazin family.</text>
</comment>
<dbReference type="SUPFAM" id="SSF69593">
    <property type="entry name" value="Glycerol-3-phosphate (1)-acyltransferase"/>
    <property type="match status" value="1"/>
</dbReference>
<evidence type="ECO:0000256" key="5">
    <source>
        <dbReference type="ARBA" id="ARBA00010524"/>
    </source>
</evidence>
<dbReference type="GO" id="GO:0016301">
    <property type="term" value="F:kinase activity"/>
    <property type="evidence" value="ECO:0007669"/>
    <property type="project" value="UniProtKB-KW"/>
</dbReference>
<evidence type="ECO:0000256" key="1">
    <source>
        <dbReference type="ARBA" id="ARBA00004137"/>
    </source>
</evidence>
<evidence type="ECO:0000256" key="12">
    <source>
        <dbReference type="ARBA" id="ARBA00022792"/>
    </source>
</evidence>
<keyword evidence="10" id="KW-0418">Kinase</keyword>
<evidence type="ECO:0000256" key="15">
    <source>
        <dbReference type="ARBA" id="ARBA00023128"/>
    </source>
</evidence>
<evidence type="ECO:0000313" key="26">
    <source>
        <dbReference type="EMBL" id="EEE55945.1"/>
    </source>
</evidence>
<accession>B9EW12</accession>
<dbReference type="InterPro" id="IPR036371">
    <property type="entry name" value="TPK_B1-bd_sf"/>
</dbReference>
<dbReference type="InterPro" id="IPR036759">
    <property type="entry name" value="TPK_catalytic_sf"/>
</dbReference>